<dbReference type="Proteomes" id="UP000619260">
    <property type="component" value="Unassembled WGS sequence"/>
</dbReference>
<feature type="transmembrane region" description="Helical" evidence="1">
    <location>
        <begin position="9"/>
        <end position="26"/>
    </location>
</feature>
<reference evidence="2" key="1">
    <citation type="submission" date="2021-01" db="EMBL/GenBank/DDBJ databases">
        <title>Whole genome shotgun sequence of Virgisporangium aliadipatigenens NBRC 105644.</title>
        <authorList>
            <person name="Komaki H."/>
            <person name="Tamura T."/>
        </authorList>
    </citation>
    <scope>NUCLEOTIDE SEQUENCE</scope>
    <source>
        <strain evidence="2">NBRC 105644</strain>
    </source>
</reference>
<dbReference type="AlphaFoldDB" id="A0A8J3YHZ2"/>
<organism evidence="2 3">
    <name type="scientific">Virgisporangium aliadipatigenens</name>
    <dbReference type="NCBI Taxonomy" id="741659"/>
    <lineage>
        <taxon>Bacteria</taxon>
        <taxon>Bacillati</taxon>
        <taxon>Actinomycetota</taxon>
        <taxon>Actinomycetes</taxon>
        <taxon>Micromonosporales</taxon>
        <taxon>Micromonosporaceae</taxon>
        <taxon>Virgisporangium</taxon>
    </lineage>
</organism>
<keyword evidence="3" id="KW-1185">Reference proteome</keyword>
<gene>
    <name evidence="2" type="ORF">Val02_16480</name>
</gene>
<keyword evidence="1" id="KW-1133">Transmembrane helix</keyword>
<sequence>MNIHRTDNVSLGFGLTFLAIALWWFLSAQLNVVLPTANWFVAGGLILFGVLGLVSSLRRKEIAPAEEPEALDGPDPW</sequence>
<proteinExistence type="predicted"/>
<dbReference type="RefSeq" id="WP_203898305.1">
    <property type="nucleotide sequence ID" value="NZ_BOPF01000004.1"/>
</dbReference>
<keyword evidence="1" id="KW-0472">Membrane</keyword>
<keyword evidence="1" id="KW-0812">Transmembrane</keyword>
<protein>
    <submittedName>
        <fullName evidence="2">Uncharacterized protein</fullName>
    </submittedName>
</protein>
<accession>A0A8J3YHZ2</accession>
<evidence type="ECO:0000313" key="3">
    <source>
        <dbReference type="Proteomes" id="UP000619260"/>
    </source>
</evidence>
<feature type="transmembrane region" description="Helical" evidence="1">
    <location>
        <begin position="32"/>
        <end position="54"/>
    </location>
</feature>
<evidence type="ECO:0000256" key="1">
    <source>
        <dbReference type="SAM" id="Phobius"/>
    </source>
</evidence>
<dbReference type="EMBL" id="BOPF01000004">
    <property type="protein sequence ID" value="GIJ44762.1"/>
    <property type="molecule type" value="Genomic_DNA"/>
</dbReference>
<comment type="caution">
    <text evidence="2">The sequence shown here is derived from an EMBL/GenBank/DDBJ whole genome shotgun (WGS) entry which is preliminary data.</text>
</comment>
<name>A0A8J3YHZ2_9ACTN</name>
<evidence type="ECO:0000313" key="2">
    <source>
        <dbReference type="EMBL" id="GIJ44762.1"/>
    </source>
</evidence>